<dbReference type="RefSeq" id="WP_219479691.1">
    <property type="nucleotide sequence ID" value="NZ_JAHXCT010000002.1"/>
</dbReference>
<keyword evidence="1" id="KW-0732">Signal</keyword>
<evidence type="ECO:0000313" key="4">
    <source>
        <dbReference type="Proteomes" id="UP000788426"/>
    </source>
</evidence>
<accession>A0ABS6YB07</accession>
<protein>
    <submittedName>
        <fullName evidence="3">SusF/SusE family outer membrane protein</fullName>
    </submittedName>
</protein>
<evidence type="ECO:0000256" key="1">
    <source>
        <dbReference type="SAM" id="SignalP"/>
    </source>
</evidence>
<dbReference type="PROSITE" id="PS51257">
    <property type="entry name" value="PROKAR_LIPOPROTEIN"/>
    <property type="match status" value="1"/>
</dbReference>
<comment type="caution">
    <text evidence="3">The sequence shown here is derived from an EMBL/GenBank/DDBJ whole genome shotgun (WGS) entry which is preliminary data.</text>
</comment>
<organism evidence="3 4">
    <name type="scientific">Hoylesella nanceiensis</name>
    <dbReference type="NCBI Taxonomy" id="425941"/>
    <lineage>
        <taxon>Bacteria</taxon>
        <taxon>Pseudomonadati</taxon>
        <taxon>Bacteroidota</taxon>
        <taxon>Bacteroidia</taxon>
        <taxon>Bacteroidales</taxon>
        <taxon>Prevotellaceae</taxon>
        <taxon>Hoylesella</taxon>
    </lineage>
</organism>
<feature type="domain" description="SusE outer membrane protein" evidence="2">
    <location>
        <begin position="25"/>
        <end position="130"/>
    </location>
</feature>
<reference evidence="3 4" key="1">
    <citation type="submission" date="2021-07" db="EMBL/GenBank/DDBJ databases">
        <title>Genomic diversity and antimicrobial resistance of Prevotella spp. isolated from chronic lung disease airways.</title>
        <authorList>
            <person name="Webb K.A."/>
            <person name="Olagoke O.S."/>
            <person name="Baird T."/>
            <person name="Neill J."/>
            <person name="Pham A."/>
            <person name="Wells T.J."/>
            <person name="Ramsay K.A."/>
            <person name="Bell S.C."/>
            <person name="Sarovich D.S."/>
            <person name="Price E.P."/>
        </authorList>
    </citation>
    <scope>NUCLEOTIDE SEQUENCE [LARGE SCALE GENOMIC DNA]</scope>
    <source>
        <strain evidence="3 4">SCHI0011.S.12</strain>
    </source>
</reference>
<feature type="signal peptide" evidence="1">
    <location>
        <begin position="1"/>
        <end position="18"/>
    </location>
</feature>
<dbReference type="Proteomes" id="UP000788426">
    <property type="component" value="Unassembled WGS sequence"/>
</dbReference>
<dbReference type="Pfam" id="PF14292">
    <property type="entry name" value="SusE"/>
    <property type="match status" value="1"/>
</dbReference>
<dbReference type="InterPro" id="IPR025970">
    <property type="entry name" value="SusE"/>
</dbReference>
<evidence type="ECO:0000259" key="2">
    <source>
        <dbReference type="Pfam" id="PF14292"/>
    </source>
</evidence>
<dbReference type="EMBL" id="JAHXCT010000002">
    <property type="protein sequence ID" value="MBW4768726.1"/>
    <property type="molecule type" value="Genomic_DNA"/>
</dbReference>
<gene>
    <name evidence="3" type="ORF">KZO38_02985</name>
</gene>
<keyword evidence="4" id="KW-1185">Reference proteome</keyword>
<feature type="chain" id="PRO_5045327739" evidence="1">
    <location>
        <begin position="19"/>
        <end position="502"/>
    </location>
</feature>
<evidence type="ECO:0000313" key="3">
    <source>
        <dbReference type="EMBL" id="MBW4768726.1"/>
    </source>
</evidence>
<proteinExistence type="predicted"/>
<name>A0ABS6YB07_9BACT</name>
<sequence>MMKNIFKYLLLMLPMVLASCSDDLERYILNSPEDTMHLTANANKVQLQQDLGADTAIVFSWKDAANRGEGTKLTYYFKLDVADNNFETSIDKVTIPAGKHSIGFTHKELNALLSSWNIAPGETATLEAEIIANVSGGKEYMKPEISRFRFDAVGYYLAPRDLYIVGTSTGGMDAAHAVKMVEKVSEKTYTWSGTLEAGNYKFVKDLANIDNGYTQGDAAGKLKYTKQGETEQLFTASQAGFYVITLDIEDLTIKVERPTTDYTELYMVGDATPIGWIIGNAIKLKRDPKNQVAFVYEGPLKAGELKFPLTNTKGFDCDYIMAENANASITETKAVRRNFPDVNDKFDTKWKLYNADAGNYKVTVNTYDMTVTFERDEASRVPDDVAIKALWIVGNATQGGWGTPFSQSFIYDGKAGKGTFVWTGTLQEGEFKLPLDNTNGFDCDYIMPKAVDGNNLAPLSETNCEVIVKGNPDKKWKVEATQAGTYKISVNVLTNKIKFEKK</sequence>